<comment type="caution">
    <text evidence="1">The sequence shown here is derived from an EMBL/GenBank/DDBJ whole genome shotgun (WGS) entry which is preliminary data.</text>
</comment>
<proteinExistence type="predicted"/>
<protein>
    <submittedName>
        <fullName evidence="1">Uncharacterized protein</fullName>
    </submittedName>
</protein>
<dbReference type="EMBL" id="JAVLSF010000036">
    <property type="protein sequence ID" value="MDR9777238.1"/>
    <property type="molecule type" value="Genomic_DNA"/>
</dbReference>
<dbReference type="AlphaFoldDB" id="A0AAJ2H3N2"/>
<name>A0AAJ2H3N2_9HYPH</name>
<reference evidence="1" key="1">
    <citation type="submission" date="2023-04" db="EMBL/GenBank/DDBJ databases">
        <title>Genomic characterization of faba bean (Vicia faba) microsymbionts in Mexican soils.</title>
        <authorList>
            <person name="Rivera Orduna F.N."/>
            <person name="Guevara-Luna J."/>
            <person name="Yan J."/>
            <person name="Arroyo-Herrera I."/>
            <person name="Li Y."/>
            <person name="Vasquez-Murrieta M.S."/>
            <person name="Wang E.T."/>
        </authorList>
    </citation>
    <scope>NUCLEOTIDE SEQUENCE</scope>
    <source>
        <strain evidence="1">CH26</strain>
    </source>
</reference>
<sequence>MAQEVKHSQAPGLIAAAHELLQLVAQYRDDLRRPPSPDSVERRLKAIDAAIAKAEGK</sequence>
<organism evidence="1 2">
    <name type="scientific">Rhizobium hidalgonense</name>
    <dbReference type="NCBI Taxonomy" id="1538159"/>
    <lineage>
        <taxon>Bacteria</taxon>
        <taxon>Pseudomonadati</taxon>
        <taxon>Pseudomonadota</taxon>
        <taxon>Alphaproteobacteria</taxon>
        <taxon>Hyphomicrobiales</taxon>
        <taxon>Rhizobiaceae</taxon>
        <taxon>Rhizobium/Agrobacterium group</taxon>
        <taxon>Rhizobium</taxon>
    </lineage>
</organism>
<dbReference type="RefSeq" id="WP_310865798.1">
    <property type="nucleotide sequence ID" value="NZ_JAVLSF010000036.1"/>
</dbReference>
<accession>A0AAJ2H3N2</accession>
<dbReference type="Proteomes" id="UP001268610">
    <property type="component" value="Unassembled WGS sequence"/>
</dbReference>
<evidence type="ECO:0000313" key="2">
    <source>
        <dbReference type="Proteomes" id="UP001268610"/>
    </source>
</evidence>
<gene>
    <name evidence="1" type="ORF">RJJ65_32285</name>
</gene>
<evidence type="ECO:0000313" key="1">
    <source>
        <dbReference type="EMBL" id="MDR9777238.1"/>
    </source>
</evidence>